<gene>
    <name evidence="4" type="ORF">HRI96_04820</name>
</gene>
<feature type="binding site" evidence="2">
    <location>
        <begin position="206"/>
        <end position="208"/>
    </location>
    <ligand>
        <name>dihydroxyacetone phosphate</name>
        <dbReference type="ChEBI" id="CHEBI:57642"/>
    </ligand>
</feature>
<feature type="binding site" evidence="3">
    <location>
        <position position="177"/>
    </location>
    <ligand>
        <name>Zn(2+)</name>
        <dbReference type="ChEBI" id="CHEBI:29105"/>
        <label>1</label>
        <note>catalytic</note>
    </ligand>
</feature>
<organism evidence="4 5">
    <name type="scientific">Treponema parvum</name>
    <dbReference type="NCBI Taxonomy" id="138851"/>
    <lineage>
        <taxon>Bacteria</taxon>
        <taxon>Pseudomonadati</taxon>
        <taxon>Spirochaetota</taxon>
        <taxon>Spirochaetia</taxon>
        <taxon>Spirochaetales</taxon>
        <taxon>Treponemataceae</taxon>
        <taxon>Treponema</taxon>
    </lineage>
</organism>
<dbReference type="AlphaFoldDB" id="A0A975EZ37"/>
<dbReference type="PIRSF" id="PIRSF001359">
    <property type="entry name" value="F_bP_aldolase_II"/>
    <property type="match status" value="1"/>
</dbReference>
<evidence type="ECO:0000313" key="4">
    <source>
        <dbReference type="EMBL" id="QTQ11585.1"/>
    </source>
</evidence>
<feature type="binding site" evidence="2">
    <location>
        <position position="178"/>
    </location>
    <ligand>
        <name>dihydroxyacetone phosphate</name>
        <dbReference type="ChEBI" id="CHEBI:57642"/>
    </ligand>
</feature>
<evidence type="ECO:0000256" key="2">
    <source>
        <dbReference type="PIRSR" id="PIRSR001359-2"/>
    </source>
</evidence>
<feature type="binding site" evidence="3">
    <location>
        <position position="134"/>
    </location>
    <ligand>
        <name>Zn(2+)</name>
        <dbReference type="ChEBI" id="CHEBI:29105"/>
        <label>2</label>
    </ligand>
</feature>
<feature type="binding site" evidence="2">
    <location>
        <begin position="227"/>
        <end position="230"/>
    </location>
    <ligand>
        <name>dihydroxyacetone phosphate</name>
        <dbReference type="ChEBI" id="CHEBI:57642"/>
    </ligand>
</feature>
<feature type="binding site" evidence="3">
    <location>
        <position position="205"/>
    </location>
    <ligand>
        <name>Zn(2+)</name>
        <dbReference type="ChEBI" id="CHEBI:29105"/>
        <label>1</label>
        <note>catalytic</note>
    </ligand>
</feature>
<keyword evidence="3" id="KW-0862">Zinc</keyword>
<comment type="cofactor">
    <cofactor evidence="3">
        <name>Zn(2+)</name>
        <dbReference type="ChEBI" id="CHEBI:29105"/>
    </cofactor>
    <text evidence="3">Binds 2 Zn(2+) ions per subunit. One is catalytic and the other provides a structural contribution.</text>
</comment>
<dbReference type="GO" id="GO:0005975">
    <property type="term" value="P:carbohydrate metabolic process"/>
    <property type="evidence" value="ECO:0007669"/>
    <property type="project" value="InterPro"/>
</dbReference>
<dbReference type="PANTHER" id="PTHR30304:SF0">
    <property type="entry name" value="D-TAGATOSE-1,6-BISPHOSPHATE ALDOLASE SUBUNIT GATY-RELATED"/>
    <property type="match status" value="1"/>
</dbReference>
<protein>
    <submittedName>
        <fullName evidence="4">Ketose-bisphosphate aldolase</fullName>
    </submittedName>
</protein>
<dbReference type="NCBIfam" id="TIGR00167">
    <property type="entry name" value="cbbA"/>
    <property type="match status" value="1"/>
</dbReference>
<feature type="active site" description="Proton donor" evidence="1">
    <location>
        <position position="82"/>
    </location>
</feature>
<dbReference type="SUPFAM" id="SSF51569">
    <property type="entry name" value="Aldolase"/>
    <property type="match status" value="1"/>
</dbReference>
<reference evidence="4" key="2">
    <citation type="journal article" date="2021" name="Microbiol. Resour. Announc.">
        <title>Complete Genome Sequences of Three Human Oral Treponema parvum Isolates.</title>
        <authorList>
            <person name="Zeng H."/>
            <person name="Watt R.M."/>
        </authorList>
    </citation>
    <scope>NUCLEOTIDE SEQUENCE</scope>
    <source>
        <strain evidence="4">ATCC 700773</strain>
    </source>
</reference>
<dbReference type="PROSITE" id="PS00806">
    <property type="entry name" value="ALDOLASE_CLASS_II_2"/>
    <property type="match status" value="1"/>
</dbReference>
<feature type="binding site" evidence="3">
    <location>
        <position position="83"/>
    </location>
    <ligand>
        <name>Zn(2+)</name>
        <dbReference type="ChEBI" id="CHEBI:29105"/>
        <label>1</label>
        <note>catalytic</note>
    </ligand>
</feature>
<proteinExistence type="predicted"/>
<dbReference type="InterPro" id="IPR000771">
    <property type="entry name" value="FBA_II"/>
</dbReference>
<dbReference type="Pfam" id="PF01116">
    <property type="entry name" value="F_bP_aldolase"/>
    <property type="match status" value="1"/>
</dbReference>
<feature type="binding site" evidence="3">
    <location>
        <position position="104"/>
    </location>
    <ligand>
        <name>Zn(2+)</name>
        <dbReference type="ChEBI" id="CHEBI:29105"/>
        <label>2</label>
    </ligand>
</feature>
<reference evidence="4" key="1">
    <citation type="submission" date="2020-05" db="EMBL/GenBank/DDBJ databases">
        <authorList>
            <person name="Zeng H."/>
            <person name="Chan Y.K."/>
            <person name="Watt R.M."/>
        </authorList>
    </citation>
    <scope>NUCLEOTIDE SEQUENCE</scope>
    <source>
        <strain evidence="4">ATCC 700773</strain>
    </source>
</reference>
<evidence type="ECO:0000313" key="5">
    <source>
        <dbReference type="Proteomes" id="UP000671995"/>
    </source>
</evidence>
<dbReference type="Proteomes" id="UP000671995">
    <property type="component" value="Chromosome"/>
</dbReference>
<evidence type="ECO:0000256" key="3">
    <source>
        <dbReference type="PIRSR" id="PIRSR001359-3"/>
    </source>
</evidence>
<dbReference type="PANTHER" id="PTHR30304">
    <property type="entry name" value="D-TAGATOSE-1,6-BISPHOSPHATE ALDOLASE"/>
    <property type="match status" value="1"/>
</dbReference>
<dbReference type="InterPro" id="IPR050246">
    <property type="entry name" value="Class_II_FBP_aldolase"/>
</dbReference>
<keyword evidence="3" id="KW-0479">Metal-binding</keyword>
<dbReference type="CDD" id="cd00947">
    <property type="entry name" value="TBP_aldolase_IIB"/>
    <property type="match status" value="1"/>
</dbReference>
<name>A0A975EZ37_9SPIR</name>
<evidence type="ECO:0000256" key="1">
    <source>
        <dbReference type="PIRSR" id="PIRSR001359-1"/>
    </source>
</evidence>
<dbReference type="RefSeq" id="WP_210118380.1">
    <property type="nucleotide sequence ID" value="NZ_CP054257.1"/>
</dbReference>
<dbReference type="EMBL" id="CP054257">
    <property type="protein sequence ID" value="QTQ11585.1"/>
    <property type="molecule type" value="Genomic_DNA"/>
</dbReference>
<sequence>MSLCLMRELLDLADKNNRAVGAFNVVNMESVRGIVQAAEEAQTPVILQIAEKRLAHVPLELTGPMMMSAARESSVHIAVHLDHGSSDVVINKAMSYGFSSVMFDGSVLSIDENKKRTAVICKKAAAQSVNVEAELGVVGGSEGGADMQPLCTDPEEVRFFCKDLPIDALAVAIGNAHGHYNGTPHLNFDIVRQIHAVTDVPLVLHGGSGISDEDFRKLIDAGIRKINIATANMDVMLQCAKHYFEVHGRNTDFFELTDLLTDAVYKATLHYIRVFNNKESLEIINQTEGG</sequence>
<dbReference type="GO" id="GO:0008270">
    <property type="term" value="F:zinc ion binding"/>
    <property type="evidence" value="ECO:0007669"/>
    <property type="project" value="InterPro"/>
</dbReference>
<accession>A0A975EZ37</accession>
<dbReference type="Gene3D" id="3.20.20.70">
    <property type="entry name" value="Aldolase class I"/>
    <property type="match status" value="1"/>
</dbReference>
<dbReference type="InterPro" id="IPR013785">
    <property type="entry name" value="Aldolase_TIM"/>
</dbReference>
<dbReference type="GO" id="GO:0016832">
    <property type="term" value="F:aldehyde-lyase activity"/>
    <property type="evidence" value="ECO:0007669"/>
    <property type="project" value="InterPro"/>
</dbReference>